<feature type="region of interest" description="Disordered" evidence="1">
    <location>
        <begin position="60"/>
        <end position="92"/>
    </location>
</feature>
<accession>A0A1J7IHD0</accession>
<proteinExistence type="predicted"/>
<gene>
    <name evidence="2" type="ORF">CONLIGDRAFT_415234</name>
</gene>
<feature type="region of interest" description="Disordered" evidence="1">
    <location>
        <begin position="112"/>
        <end position="195"/>
    </location>
</feature>
<protein>
    <submittedName>
        <fullName evidence="2">Uncharacterized protein</fullName>
    </submittedName>
</protein>
<evidence type="ECO:0000313" key="2">
    <source>
        <dbReference type="EMBL" id="OIW27135.1"/>
    </source>
</evidence>
<dbReference type="AlphaFoldDB" id="A0A1J7IHD0"/>
<reference evidence="2 3" key="1">
    <citation type="submission" date="2016-10" db="EMBL/GenBank/DDBJ databases">
        <title>Draft genome sequence of Coniochaeta ligniaria NRRL30616, a lignocellulolytic fungus for bioabatement of inhibitors in plant biomass hydrolysates.</title>
        <authorList>
            <consortium name="DOE Joint Genome Institute"/>
            <person name="Jimenez D.J."/>
            <person name="Hector R.E."/>
            <person name="Riley R."/>
            <person name="Sun H."/>
            <person name="Grigoriev I.V."/>
            <person name="Van Elsas J.D."/>
            <person name="Nichols N.N."/>
        </authorList>
    </citation>
    <scope>NUCLEOTIDE SEQUENCE [LARGE SCALE GENOMIC DNA]</scope>
    <source>
        <strain evidence="2 3">NRRL 30616</strain>
    </source>
</reference>
<sequence length="195" mass="20737">MDPTHESEALDDEALRARNMEALKGLPWCSVCFEMAVAKEEGRPLPANTEHLCTLRRNASSNTAQSGSSARIAPSTDYASTTAQQQHPDLRRAAPISAYDALYGNTGYGAATTSASTTSQNPSHVNTPQSQQPGYGNTSQNQGYGNVAPSSGYTHPVRHTGHGGAALHAPTTNQQQGFTDNDSGWDLNAHRQTRG</sequence>
<feature type="compositionally biased region" description="Polar residues" evidence="1">
    <location>
        <begin position="77"/>
        <end position="87"/>
    </location>
</feature>
<dbReference type="InParanoid" id="A0A1J7IHD0"/>
<feature type="compositionally biased region" description="Polar residues" evidence="1">
    <location>
        <begin position="120"/>
        <end position="153"/>
    </location>
</feature>
<feature type="compositionally biased region" description="Polar residues" evidence="1">
    <location>
        <begin position="170"/>
        <end position="182"/>
    </location>
</feature>
<keyword evidence="3" id="KW-1185">Reference proteome</keyword>
<organism evidence="2 3">
    <name type="scientific">Coniochaeta ligniaria NRRL 30616</name>
    <dbReference type="NCBI Taxonomy" id="1408157"/>
    <lineage>
        <taxon>Eukaryota</taxon>
        <taxon>Fungi</taxon>
        <taxon>Dikarya</taxon>
        <taxon>Ascomycota</taxon>
        <taxon>Pezizomycotina</taxon>
        <taxon>Sordariomycetes</taxon>
        <taxon>Sordariomycetidae</taxon>
        <taxon>Coniochaetales</taxon>
        <taxon>Coniochaetaceae</taxon>
        <taxon>Coniochaeta</taxon>
    </lineage>
</organism>
<evidence type="ECO:0000256" key="1">
    <source>
        <dbReference type="SAM" id="MobiDB-lite"/>
    </source>
</evidence>
<feature type="compositionally biased region" description="Polar residues" evidence="1">
    <location>
        <begin position="60"/>
        <end position="69"/>
    </location>
</feature>
<dbReference type="Proteomes" id="UP000182658">
    <property type="component" value="Unassembled WGS sequence"/>
</dbReference>
<evidence type="ECO:0000313" key="3">
    <source>
        <dbReference type="Proteomes" id="UP000182658"/>
    </source>
</evidence>
<dbReference type="EMBL" id="KV875099">
    <property type="protein sequence ID" value="OIW27135.1"/>
    <property type="molecule type" value="Genomic_DNA"/>
</dbReference>
<name>A0A1J7IHD0_9PEZI</name>